<keyword evidence="4" id="KW-1185">Reference proteome</keyword>
<feature type="compositionally biased region" description="Polar residues" evidence="1">
    <location>
        <begin position="553"/>
        <end position="567"/>
    </location>
</feature>
<evidence type="ECO:0000256" key="2">
    <source>
        <dbReference type="SAM" id="Phobius"/>
    </source>
</evidence>
<keyword evidence="2" id="KW-0472">Membrane</keyword>
<gene>
    <name evidence="3" type="ORF">TELCIR_05661</name>
</gene>
<feature type="transmembrane region" description="Helical" evidence="2">
    <location>
        <begin position="183"/>
        <end position="203"/>
    </location>
</feature>
<dbReference type="Proteomes" id="UP000230423">
    <property type="component" value="Unassembled WGS sequence"/>
</dbReference>
<keyword evidence="2" id="KW-0812">Transmembrane</keyword>
<organism evidence="3 4">
    <name type="scientific">Teladorsagia circumcincta</name>
    <name type="common">Brown stomach worm</name>
    <name type="synonym">Ostertagia circumcincta</name>
    <dbReference type="NCBI Taxonomy" id="45464"/>
    <lineage>
        <taxon>Eukaryota</taxon>
        <taxon>Metazoa</taxon>
        <taxon>Ecdysozoa</taxon>
        <taxon>Nematoda</taxon>
        <taxon>Chromadorea</taxon>
        <taxon>Rhabditida</taxon>
        <taxon>Rhabditina</taxon>
        <taxon>Rhabditomorpha</taxon>
        <taxon>Strongyloidea</taxon>
        <taxon>Trichostrongylidae</taxon>
        <taxon>Teladorsagia</taxon>
    </lineage>
</organism>
<dbReference type="EMBL" id="KZ345683">
    <property type="protein sequence ID" value="PIO72414.1"/>
    <property type="molecule type" value="Genomic_DNA"/>
</dbReference>
<accession>A0A2G9UQ65</accession>
<feature type="transmembrane region" description="Helical" evidence="2">
    <location>
        <begin position="210"/>
        <end position="228"/>
    </location>
</feature>
<protein>
    <submittedName>
        <fullName evidence="3">Uncharacterized protein</fullName>
    </submittedName>
</protein>
<reference evidence="3 4" key="1">
    <citation type="submission" date="2015-09" db="EMBL/GenBank/DDBJ databases">
        <title>Draft genome of the parasitic nematode Teladorsagia circumcincta isolate WARC Sus (inbred).</title>
        <authorList>
            <person name="Mitreva M."/>
        </authorList>
    </citation>
    <scope>NUCLEOTIDE SEQUENCE [LARGE SCALE GENOMIC DNA]</scope>
    <source>
        <strain evidence="3 4">S</strain>
    </source>
</reference>
<dbReference type="OrthoDB" id="5817707at2759"/>
<evidence type="ECO:0000313" key="4">
    <source>
        <dbReference type="Proteomes" id="UP000230423"/>
    </source>
</evidence>
<sequence>MTGLLDVRLRPRPGEMLGHYDNDDDRSAVLNCLTDAGTVLELGTTSHMENGVEYSCMDDEPTIEGSGEEMSVNSCPEFADGSDDITIGNFLICCISKRFKGCVDEYGDSIKSGHFVLGKGLLKYCNIQRNGLRARIEPKGCFNGSRSDDVEDVSFHVKKYTVWRQGDYDMRCGDEGIHVYRCYHIFNVVALVPGLAFTFKCYVHNNDRSLLAIVLITAHWGFCLLAFLNELFLNIEENYISLRLLLLGALGAKAYQNVQLNGSVQKTDFSSFWSSALRSKLDRGCLHYRPDVFVSDPAQSTPAADPPQNPHFSGVNLPFVILVQEPALAASAPVDHSTEDTPVRSQLAQEPPPTAPPSTPAAASAYQPMDPRLRETLQKIRTELETALRATASPTTRVTFRSRNDEFARLEGTQPSSYQSRLHTLRDQLGTGWFSDGTQPSSFQSRLHTLRDQLGTAVPTSTTHLGTAVPTSTTHLGTVVPTSTAQLGTAVPTSTAHRTVPTARGGTALNTGVEQAEVVCDTAERVPTTASEYRTAACASEASVAQGDHVRAPNTSTGGLQDSPAQE</sequence>
<feature type="non-terminal residue" evidence="3">
    <location>
        <position position="567"/>
    </location>
</feature>
<keyword evidence="2" id="KW-1133">Transmembrane helix</keyword>
<evidence type="ECO:0000313" key="3">
    <source>
        <dbReference type="EMBL" id="PIO72414.1"/>
    </source>
</evidence>
<feature type="region of interest" description="Disordered" evidence="1">
    <location>
        <begin position="542"/>
        <end position="567"/>
    </location>
</feature>
<dbReference type="AlphaFoldDB" id="A0A2G9UQ65"/>
<feature type="region of interest" description="Disordered" evidence="1">
    <location>
        <begin position="331"/>
        <end position="367"/>
    </location>
</feature>
<evidence type="ECO:0000256" key="1">
    <source>
        <dbReference type="SAM" id="MobiDB-lite"/>
    </source>
</evidence>
<feature type="compositionally biased region" description="Pro residues" evidence="1">
    <location>
        <begin position="350"/>
        <end position="359"/>
    </location>
</feature>
<name>A0A2G9UQ65_TELCI</name>
<proteinExistence type="predicted"/>